<comment type="caution">
    <text evidence="1">The sequence shown here is derived from an EMBL/GenBank/DDBJ whole genome shotgun (WGS) entry which is preliminary data.</text>
</comment>
<reference evidence="1" key="1">
    <citation type="journal article" date="2019" name="bioRxiv">
        <title>The Genome of the Zebra Mussel, Dreissena polymorpha: A Resource for Invasive Species Research.</title>
        <authorList>
            <person name="McCartney M.A."/>
            <person name="Auch B."/>
            <person name="Kono T."/>
            <person name="Mallez S."/>
            <person name="Zhang Y."/>
            <person name="Obille A."/>
            <person name="Becker A."/>
            <person name="Abrahante J.E."/>
            <person name="Garbe J."/>
            <person name="Badalamenti J.P."/>
            <person name="Herman A."/>
            <person name="Mangelson H."/>
            <person name="Liachko I."/>
            <person name="Sullivan S."/>
            <person name="Sone E.D."/>
            <person name="Koren S."/>
            <person name="Silverstein K.A.T."/>
            <person name="Beckman K.B."/>
            <person name="Gohl D.M."/>
        </authorList>
    </citation>
    <scope>NUCLEOTIDE SEQUENCE</scope>
    <source>
        <strain evidence="1">Duluth1</strain>
        <tissue evidence="1">Whole animal</tissue>
    </source>
</reference>
<evidence type="ECO:0008006" key="3">
    <source>
        <dbReference type="Google" id="ProtNLM"/>
    </source>
</evidence>
<evidence type="ECO:0000313" key="1">
    <source>
        <dbReference type="EMBL" id="KAH3822540.1"/>
    </source>
</evidence>
<reference evidence="1" key="2">
    <citation type="submission" date="2020-11" db="EMBL/GenBank/DDBJ databases">
        <authorList>
            <person name="McCartney M.A."/>
            <person name="Auch B."/>
            <person name="Kono T."/>
            <person name="Mallez S."/>
            <person name="Becker A."/>
            <person name="Gohl D.M."/>
            <person name="Silverstein K.A.T."/>
            <person name="Koren S."/>
            <person name="Bechman K.B."/>
            <person name="Herman A."/>
            <person name="Abrahante J.E."/>
            <person name="Garbe J."/>
        </authorList>
    </citation>
    <scope>NUCLEOTIDE SEQUENCE</scope>
    <source>
        <strain evidence="1">Duluth1</strain>
        <tissue evidence="1">Whole animal</tissue>
    </source>
</reference>
<dbReference type="EMBL" id="JAIWYP010000005">
    <property type="protein sequence ID" value="KAH3822540.1"/>
    <property type="molecule type" value="Genomic_DNA"/>
</dbReference>
<organism evidence="1 2">
    <name type="scientific">Dreissena polymorpha</name>
    <name type="common">Zebra mussel</name>
    <name type="synonym">Mytilus polymorpha</name>
    <dbReference type="NCBI Taxonomy" id="45954"/>
    <lineage>
        <taxon>Eukaryota</taxon>
        <taxon>Metazoa</taxon>
        <taxon>Spiralia</taxon>
        <taxon>Lophotrochozoa</taxon>
        <taxon>Mollusca</taxon>
        <taxon>Bivalvia</taxon>
        <taxon>Autobranchia</taxon>
        <taxon>Heteroconchia</taxon>
        <taxon>Euheterodonta</taxon>
        <taxon>Imparidentia</taxon>
        <taxon>Neoheterodontei</taxon>
        <taxon>Myida</taxon>
        <taxon>Dreissenoidea</taxon>
        <taxon>Dreissenidae</taxon>
        <taxon>Dreissena</taxon>
    </lineage>
</organism>
<evidence type="ECO:0000313" key="2">
    <source>
        <dbReference type="Proteomes" id="UP000828390"/>
    </source>
</evidence>
<protein>
    <recommendedName>
        <fullName evidence="3">Ras-associating domain-containing protein</fullName>
    </recommendedName>
</protein>
<dbReference type="InterPro" id="IPR029071">
    <property type="entry name" value="Ubiquitin-like_domsf"/>
</dbReference>
<gene>
    <name evidence="1" type="ORF">DPMN_124324</name>
</gene>
<keyword evidence="2" id="KW-1185">Reference proteome</keyword>
<accession>A0A9D4GVV2</accession>
<proteinExistence type="predicted"/>
<dbReference type="Proteomes" id="UP000828390">
    <property type="component" value="Unassembled WGS sequence"/>
</dbReference>
<sequence>MTTIYVTIFGIVVPCDVTKTTTCYDVIRLLTSSSRKRDFAMFESTSEKEKLLPMESPVLKVITSWGAEGYMKLLVIRPVDEHTCRLASMSRAQRRLYRLVRDGKSSARRVCTGLRQEADGESFIGKSCTTNESEPDEVRGKLDIMSRFLLDIDSYNGWSNSRLEAVHYANENETLSEELSVRTCCDGKDREHEAGSKQERKFVTFRDSDEDGLSNSGSDVSELNKCFIASFNDTCAADFHYQHCLSAGEKRDMGLRGGVLSPR</sequence>
<dbReference type="SUPFAM" id="SSF54236">
    <property type="entry name" value="Ubiquitin-like"/>
    <property type="match status" value="1"/>
</dbReference>
<dbReference type="AlphaFoldDB" id="A0A9D4GVV2"/>
<name>A0A9D4GVV2_DREPO</name>
<dbReference type="Gene3D" id="3.10.20.90">
    <property type="entry name" value="Phosphatidylinositol 3-kinase Catalytic Subunit, Chain A, domain 1"/>
    <property type="match status" value="1"/>
</dbReference>